<dbReference type="RefSeq" id="WP_150832175.1">
    <property type="nucleotide sequence ID" value="NZ_CP108135.1"/>
</dbReference>
<protein>
    <submittedName>
        <fullName evidence="1">Uncharacterized protein</fullName>
    </submittedName>
</protein>
<reference evidence="1 2" key="1">
    <citation type="submission" date="2022-10" db="EMBL/GenBank/DDBJ databases">
        <title>The complete genomes of actinobacterial strains from the NBC collection.</title>
        <authorList>
            <person name="Joergensen T.S."/>
            <person name="Alvarez Arevalo M."/>
            <person name="Sterndorff E.B."/>
            <person name="Faurdal D."/>
            <person name="Vuksanovic O."/>
            <person name="Mourched A.-S."/>
            <person name="Charusanti P."/>
            <person name="Shaw S."/>
            <person name="Blin K."/>
            <person name="Weber T."/>
        </authorList>
    </citation>
    <scope>NUCLEOTIDE SEQUENCE [LARGE SCALE GENOMIC DNA]</scope>
    <source>
        <strain evidence="1 2">NBC_00185</strain>
    </source>
</reference>
<evidence type="ECO:0000313" key="2">
    <source>
        <dbReference type="Proteomes" id="UP001622496"/>
    </source>
</evidence>
<dbReference type="GeneID" id="95061627"/>
<name>A0ABZ1KCH0_9ACTN</name>
<evidence type="ECO:0000313" key="1">
    <source>
        <dbReference type="EMBL" id="WTP70092.1"/>
    </source>
</evidence>
<dbReference type="EMBL" id="CP108135">
    <property type="protein sequence ID" value="WTP70092.1"/>
    <property type="molecule type" value="Genomic_DNA"/>
</dbReference>
<sequence>MTSSSCGARSSGSSTATRLTGADQFRLLGLCRLYAEGSTLRSLRQADVPIGTRQRAVLETAAANLA</sequence>
<proteinExistence type="predicted"/>
<dbReference type="Proteomes" id="UP001622496">
    <property type="component" value="Chromosome"/>
</dbReference>
<organism evidence="1 2">
    <name type="scientific">[Kitasatospora] papulosa</name>
    <dbReference type="NCBI Taxonomy" id="1464011"/>
    <lineage>
        <taxon>Bacteria</taxon>
        <taxon>Bacillati</taxon>
        <taxon>Actinomycetota</taxon>
        <taxon>Actinomycetes</taxon>
        <taxon>Kitasatosporales</taxon>
        <taxon>Streptomycetaceae</taxon>
        <taxon>Streptomyces</taxon>
    </lineage>
</organism>
<gene>
    <name evidence="1" type="ORF">OG560_33580</name>
</gene>
<keyword evidence="2" id="KW-1185">Reference proteome</keyword>
<accession>A0ABZ1KCH0</accession>